<evidence type="ECO:0000256" key="1">
    <source>
        <dbReference type="SAM" id="SignalP"/>
    </source>
</evidence>
<dbReference type="InterPro" id="IPR032466">
    <property type="entry name" value="Metal_Hydrolase"/>
</dbReference>
<dbReference type="EMBL" id="FUYM01000008">
    <property type="protein sequence ID" value="SKB90964.1"/>
    <property type="molecule type" value="Genomic_DNA"/>
</dbReference>
<dbReference type="Pfam" id="PF01979">
    <property type="entry name" value="Amidohydro_1"/>
    <property type="match status" value="1"/>
</dbReference>
<gene>
    <name evidence="3" type="ORF">SAMN06295920_108123</name>
</gene>
<dbReference type="InterPro" id="IPR011059">
    <property type="entry name" value="Metal-dep_hydrolase_composite"/>
</dbReference>
<dbReference type="PANTHER" id="PTHR43135">
    <property type="entry name" value="ALPHA-D-RIBOSE 1-METHYLPHOSPHONATE 5-TRIPHOSPHATE DIPHOSPHATASE"/>
    <property type="match status" value="1"/>
</dbReference>
<feature type="chain" id="PRO_5013182601" evidence="1">
    <location>
        <begin position="22"/>
        <end position="444"/>
    </location>
</feature>
<proteinExistence type="predicted"/>
<protein>
    <submittedName>
        <fullName evidence="3">Pro-Hyp dipeptidase. Metallo peptidase. MEROPS family M38</fullName>
    </submittedName>
</protein>
<feature type="domain" description="Amidohydrolase-related" evidence="2">
    <location>
        <begin position="78"/>
        <end position="420"/>
    </location>
</feature>
<dbReference type="InterPro" id="IPR006680">
    <property type="entry name" value="Amidohydro-rel"/>
</dbReference>
<organism evidence="3 4">
    <name type="scientific">Rhizorhabdus histidinilytica</name>
    <dbReference type="NCBI Taxonomy" id="439228"/>
    <lineage>
        <taxon>Bacteria</taxon>
        <taxon>Pseudomonadati</taxon>
        <taxon>Pseudomonadota</taxon>
        <taxon>Alphaproteobacteria</taxon>
        <taxon>Sphingomonadales</taxon>
        <taxon>Sphingomonadaceae</taxon>
        <taxon>Rhizorhabdus</taxon>
    </lineage>
</organism>
<keyword evidence="4" id="KW-1185">Reference proteome</keyword>
<dbReference type="OrthoDB" id="9782972at2"/>
<evidence type="ECO:0000313" key="4">
    <source>
        <dbReference type="Proteomes" id="UP000189818"/>
    </source>
</evidence>
<name>A0A1T5F419_9SPHN</name>
<sequence>MRGAWVAGAAMLLIGAAQAQAQERTVAIKAGRLIDTARGVVLTDQIIIVTGDRIASVGPASATAVPAGAALIDLSGKTVLPGLIDTHTHITGDPTVSPYESYHLSVPRQAVTGVANARRTLLAGFTTIRDVGSSGYADVALKDGINAGEIAGPHIFASGPALGITGGHCDDNHLAPEYRHEGEGVANGTDAVRAAVRRNIKYGADHIKYCGTGGVFSRGDKPGAQQYTQEEANAIVAEAHLHDRPVAVHAHGADGIKVAIRAGADSVEHASLIDEEGLRMAKAAGTVLSMDIYNTDYTQAEGKKNGVPEESLQKDRDVGDIQRENFRKAVKMGIKLSFGTDGGVYPNGDNAKQFAIMVRYGMTPMQAIQAATVTGAGLIRHPKDLGQVAPGFYADIVAVDGDPLADIRSLEKPAFVMKQGAVYRADAQQCAAAPSMWGCADPAR</sequence>
<dbReference type="STRING" id="439228.SAMN06295920_108123"/>
<dbReference type="RefSeq" id="WP_079649489.1">
    <property type="nucleotide sequence ID" value="NZ_FUYM01000008.1"/>
</dbReference>
<dbReference type="InterPro" id="IPR057744">
    <property type="entry name" value="OTAase-like"/>
</dbReference>
<accession>A0A1T5F419</accession>
<reference evidence="4" key="1">
    <citation type="submission" date="2017-02" db="EMBL/GenBank/DDBJ databases">
        <authorList>
            <person name="Varghese N."/>
            <person name="Submissions S."/>
        </authorList>
    </citation>
    <scope>NUCLEOTIDE SEQUENCE [LARGE SCALE GENOMIC DNA]</scope>
    <source>
        <strain evidence="4">UM2</strain>
    </source>
</reference>
<feature type="signal peptide" evidence="1">
    <location>
        <begin position="1"/>
        <end position="21"/>
    </location>
</feature>
<dbReference type="SUPFAM" id="SSF51338">
    <property type="entry name" value="Composite domain of metallo-dependent hydrolases"/>
    <property type="match status" value="2"/>
</dbReference>
<dbReference type="Proteomes" id="UP000189818">
    <property type="component" value="Unassembled WGS sequence"/>
</dbReference>
<dbReference type="Gene3D" id="3.20.20.140">
    <property type="entry name" value="Metal-dependent hydrolases"/>
    <property type="match status" value="1"/>
</dbReference>
<dbReference type="PANTHER" id="PTHR43135:SF3">
    <property type="entry name" value="ALPHA-D-RIBOSE 1-METHYLPHOSPHONATE 5-TRIPHOSPHATE DIPHOSPHATASE"/>
    <property type="match status" value="1"/>
</dbReference>
<evidence type="ECO:0000313" key="3">
    <source>
        <dbReference type="EMBL" id="SKB90964.1"/>
    </source>
</evidence>
<keyword evidence="1" id="KW-0732">Signal</keyword>
<dbReference type="SUPFAM" id="SSF51556">
    <property type="entry name" value="Metallo-dependent hydrolases"/>
    <property type="match status" value="1"/>
</dbReference>
<dbReference type="InterPro" id="IPR051781">
    <property type="entry name" value="Metallo-dep_Hydrolase"/>
</dbReference>
<dbReference type="Gene3D" id="2.30.40.10">
    <property type="entry name" value="Urease, subunit C, domain 1"/>
    <property type="match status" value="1"/>
</dbReference>
<evidence type="ECO:0000259" key="2">
    <source>
        <dbReference type="Pfam" id="PF01979"/>
    </source>
</evidence>
<dbReference type="CDD" id="cd01299">
    <property type="entry name" value="Met_dep_hydrolase_A"/>
    <property type="match status" value="1"/>
</dbReference>
<dbReference type="AlphaFoldDB" id="A0A1T5F419"/>
<dbReference type="GO" id="GO:0016810">
    <property type="term" value="F:hydrolase activity, acting on carbon-nitrogen (but not peptide) bonds"/>
    <property type="evidence" value="ECO:0007669"/>
    <property type="project" value="InterPro"/>
</dbReference>